<evidence type="ECO:0008006" key="4">
    <source>
        <dbReference type="Google" id="ProtNLM"/>
    </source>
</evidence>
<dbReference type="PANTHER" id="PTHR46388">
    <property type="entry name" value="NHL REPEAT-CONTAINING PROTEIN 2"/>
    <property type="match status" value="1"/>
</dbReference>
<dbReference type="Proteomes" id="UP000051952">
    <property type="component" value="Unassembled WGS sequence"/>
</dbReference>
<organism evidence="2 3">
    <name type="scientific">Bodo saltans</name>
    <name type="common">Flagellated protozoan</name>
    <dbReference type="NCBI Taxonomy" id="75058"/>
    <lineage>
        <taxon>Eukaryota</taxon>
        <taxon>Discoba</taxon>
        <taxon>Euglenozoa</taxon>
        <taxon>Kinetoplastea</taxon>
        <taxon>Metakinetoplastina</taxon>
        <taxon>Eubodonida</taxon>
        <taxon>Bodonidae</taxon>
        <taxon>Bodo</taxon>
    </lineage>
</organism>
<dbReference type="AlphaFoldDB" id="A0A0S4ILB6"/>
<gene>
    <name evidence="2" type="ORF">BSAL_52715</name>
</gene>
<name>A0A0S4ILB6_BODSA</name>
<protein>
    <recommendedName>
        <fullName evidence="4">Membrane-associated protein</fullName>
    </recommendedName>
</protein>
<dbReference type="Gene3D" id="2.120.10.30">
    <property type="entry name" value="TolB, C-terminal domain"/>
    <property type="match status" value="2"/>
</dbReference>
<dbReference type="VEuPathDB" id="TriTrypDB:BSAL_52715"/>
<proteinExistence type="predicted"/>
<keyword evidence="1" id="KW-0732">Signal</keyword>
<evidence type="ECO:0000313" key="3">
    <source>
        <dbReference type="Proteomes" id="UP000051952"/>
    </source>
</evidence>
<feature type="chain" id="PRO_5006621315" description="Membrane-associated protein" evidence="1">
    <location>
        <begin position="23"/>
        <end position="336"/>
    </location>
</feature>
<dbReference type="InterPro" id="IPR011042">
    <property type="entry name" value="6-blade_b-propeller_TolB-like"/>
</dbReference>
<reference evidence="3" key="1">
    <citation type="submission" date="2015-09" db="EMBL/GenBank/DDBJ databases">
        <authorList>
            <consortium name="Pathogen Informatics"/>
        </authorList>
    </citation>
    <scope>NUCLEOTIDE SEQUENCE [LARGE SCALE GENOMIC DNA]</scope>
    <source>
        <strain evidence="3">Lake Konstanz</strain>
    </source>
</reference>
<dbReference type="EMBL" id="CYKH01000093">
    <property type="protein sequence ID" value="CUE70906.1"/>
    <property type="molecule type" value="Genomic_DNA"/>
</dbReference>
<evidence type="ECO:0000256" key="1">
    <source>
        <dbReference type="SAM" id="SignalP"/>
    </source>
</evidence>
<dbReference type="OrthoDB" id="273823at2759"/>
<feature type="signal peptide" evidence="1">
    <location>
        <begin position="1"/>
        <end position="22"/>
    </location>
</feature>
<dbReference type="PANTHER" id="PTHR46388:SF2">
    <property type="entry name" value="NHL REPEAT-CONTAINING PROTEIN 2"/>
    <property type="match status" value="1"/>
</dbReference>
<evidence type="ECO:0000313" key="2">
    <source>
        <dbReference type="EMBL" id="CUE70906.1"/>
    </source>
</evidence>
<sequence length="336" mass="35591">MGTYVFRVVILILFVAVRSSDARIVPPLLVTKLASGAYSMGIEVADDGTVFVSSRDWCTVNRMLPSGILSVIAGSAGSCGLVDGVGTAARFHYAEGMSRAGNILYIADEMNHRVRALDLITYRVSTLTGSSVGYQNGPFVSALFYQPCGVNYYSSPTSSVLYINQYLDNAVRKADFNTGRVTTAASLGAPLFGCLNRNGTLLFLATQVQTIVRVDLVSGAVVTIAGAYGAATFKDGVGTAARFSSPGGLTFNTDETAIYVGDRGNRRLRRIQLSDMNVTTVAGTGAGSSINGVPLESTFQSFGFLLWRCDRLTTVCGVMAVEYAAGSGGYRSLKEL</sequence>
<accession>A0A0S4ILB6</accession>
<keyword evidence="3" id="KW-1185">Reference proteome</keyword>
<dbReference type="SUPFAM" id="SSF63825">
    <property type="entry name" value="YWTD domain"/>
    <property type="match status" value="1"/>
</dbReference>